<keyword evidence="3" id="KW-1185">Reference proteome</keyword>
<dbReference type="AlphaFoldDB" id="A0AAX6MZU6"/>
<feature type="region of interest" description="Disordered" evidence="1">
    <location>
        <begin position="1"/>
        <end position="57"/>
    </location>
</feature>
<dbReference type="Proteomes" id="UP001369815">
    <property type="component" value="Unassembled WGS sequence"/>
</dbReference>
<feature type="region of interest" description="Disordered" evidence="1">
    <location>
        <begin position="71"/>
        <end position="114"/>
    </location>
</feature>
<gene>
    <name evidence="2" type="ORF">Daesc_000509</name>
</gene>
<proteinExistence type="predicted"/>
<comment type="caution">
    <text evidence="2">The sequence shown here is derived from an EMBL/GenBank/DDBJ whole genome shotgun (WGS) entry which is preliminary data.</text>
</comment>
<protein>
    <submittedName>
        <fullName evidence="2">Uncharacterized protein</fullName>
    </submittedName>
</protein>
<feature type="compositionally biased region" description="Polar residues" evidence="1">
    <location>
        <begin position="186"/>
        <end position="195"/>
    </location>
</feature>
<feature type="compositionally biased region" description="Polar residues" evidence="1">
    <location>
        <begin position="93"/>
        <end position="102"/>
    </location>
</feature>
<feature type="compositionally biased region" description="Low complexity" evidence="1">
    <location>
        <begin position="26"/>
        <end position="36"/>
    </location>
</feature>
<evidence type="ECO:0000256" key="1">
    <source>
        <dbReference type="SAM" id="MobiDB-lite"/>
    </source>
</evidence>
<organism evidence="2 3">
    <name type="scientific">Daldinia eschscholtzii</name>
    <dbReference type="NCBI Taxonomy" id="292717"/>
    <lineage>
        <taxon>Eukaryota</taxon>
        <taxon>Fungi</taxon>
        <taxon>Dikarya</taxon>
        <taxon>Ascomycota</taxon>
        <taxon>Pezizomycotina</taxon>
        <taxon>Sordariomycetes</taxon>
        <taxon>Xylariomycetidae</taxon>
        <taxon>Xylariales</taxon>
        <taxon>Hypoxylaceae</taxon>
        <taxon>Daldinia</taxon>
    </lineage>
</organism>
<reference evidence="2 3" key="1">
    <citation type="journal article" date="2024" name="Front Chem Biol">
        <title>Unveiling the potential of Daldinia eschscholtzii MFLUCC 19-0629 through bioactivity and bioinformatics studies for enhanced sustainable agriculture production.</title>
        <authorList>
            <person name="Brooks S."/>
            <person name="Weaver J.A."/>
            <person name="Klomchit A."/>
            <person name="Alharthi S.A."/>
            <person name="Onlamun T."/>
            <person name="Nurani R."/>
            <person name="Vong T.K."/>
            <person name="Alberti F."/>
            <person name="Greco C."/>
        </authorList>
    </citation>
    <scope>NUCLEOTIDE SEQUENCE [LARGE SCALE GENOMIC DNA]</scope>
    <source>
        <strain evidence="2">MFLUCC 19-0629</strain>
    </source>
</reference>
<evidence type="ECO:0000313" key="2">
    <source>
        <dbReference type="EMBL" id="KAK6957721.1"/>
    </source>
</evidence>
<sequence>MAPSQTLPEHFHDQLKFSARPTPPRSNTATTITTTSTHHDNDNADNDDDNGGWDNTLRPIALDSSTARAIAHSRESSLEKLQSGGALAGIPESPQSASSPITSPGLRAAASRSGPGGIFERIVDPKAVASYGHHRQTSIVHGIQHSRNGSLASSSSSPLSPQMIAAAGAGILPERSDMSTMNRLDSEMSTASIPTMASRPPTALSGTTANASIHSERTQSSQENGIGGTITQKKLERMHSKSRRDHTHHHSHSSRHHRDEPKTVGEYAMHVLFTSVSSDWYLVFV</sequence>
<feature type="compositionally biased region" description="Polar residues" evidence="1">
    <location>
        <begin position="204"/>
        <end position="232"/>
    </location>
</feature>
<feature type="compositionally biased region" description="Basic residues" evidence="1">
    <location>
        <begin position="240"/>
        <end position="256"/>
    </location>
</feature>
<name>A0AAX6MZU6_9PEZI</name>
<accession>A0AAX6MZU6</accession>
<feature type="region of interest" description="Disordered" evidence="1">
    <location>
        <begin position="186"/>
        <end position="261"/>
    </location>
</feature>
<dbReference type="EMBL" id="JBANMG010000001">
    <property type="protein sequence ID" value="KAK6957721.1"/>
    <property type="molecule type" value="Genomic_DNA"/>
</dbReference>
<evidence type="ECO:0000313" key="3">
    <source>
        <dbReference type="Proteomes" id="UP001369815"/>
    </source>
</evidence>